<proteinExistence type="predicted"/>
<feature type="compositionally biased region" description="Basic and acidic residues" evidence="1">
    <location>
        <begin position="1"/>
        <end position="15"/>
    </location>
</feature>
<name>A0A1I3XC38_9HYPH</name>
<accession>A0A1I3XC38</accession>
<evidence type="ECO:0000313" key="3">
    <source>
        <dbReference type="Proteomes" id="UP000323300"/>
    </source>
</evidence>
<protein>
    <submittedName>
        <fullName evidence="2">Uncharacterized protein</fullName>
    </submittedName>
</protein>
<evidence type="ECO:0000313" key="2">
    <source>
        <dbReference type="EMBL" id="SFK17103.1"/>
    </source>
</evidence>
<reference evidence="2 3" key="1">
    <citation type="submission" date="2016-10" db="EMBL/GenBank/DDBJ databases">
        <authorList>
            <person name="Varghese N."/>
            <person name="Submissions S."/>
        </authorList>
    </citation>
    <scope>NUCLEOTIDE SEQUENCE [LARGE SCALE GENOMIC DNA]</scope>
    <source>
        <strain evidence="2 3">DSM 21822</strain>
    </source>
</reference>
<evidence type="ECO:0000256" key="1">
    <source>
        <dbReference type="SAM" id="MobiDB-lite"/>
    </source>
</evidence>
<sequence length="205" mass="22189">MSEARKVGGRREGAGRPKGSLNKRSIQAIEEVAERWPDWTPLMHLATVANDKALDEEIRLDAAKAAAPYVHPKPKGVELDPDGIVALEARITAARLLATARTMDDNPGLADRLARAALRISDQVVVVERADRAPVVSYEEAAPVRSRSSETEPEPTPACQPALRPAAAPGPKPAADRPAYTPVTHWPEPKNHSSLMADDYSPFKD</sequence>
<organism evidence="2 3">
    <name type="scientific">Neomesorhizobium albiziae</name>
    <dbReference type="NCBI Taxonomy" id="335020"/>
    <lineage>
        <taxon>Bacteria</taxon>
        <taxon>Pseudomonadati</taxon>
        <taxon>Pseudomonadota</taxon>
        <taxon>Alphaproteobacteria</taxon>
        <taxon>Hyphomicrobiales</taxon>
        <taxon>Phyllobacteriaceae</taxon>
        <taxon>Neomesorhizobium</taxon>
    </lineage>
</organism>
<dbReference type="Proteomes" id="UP000323300">
    <property type="component" value="Unassembled WGS sequence"/>
</dbReference>
<feature type="region of interest" description="Disordered" evidence="1">
    <location>
        <begin position="1"/>
        <end position="24"/>
    </location>
</feature>
<dbReference type="AlphaFoldDB" id="A0A1I3XC38"/>
<gene>
    <name evidence="2" type="ORF">SAMN04488498_103129</name>
</gene>
<dbReference type="EMBL" id="FOSL01000003">
    <property type="protein sequence ID" value="SFK17103.1"/>
    <property type="molecule type" value="Genomic_DNA"/>
</dbReference>
<keyword evidence="3" id="KW-1185">Reference proteome</keyword>
<dbReference type="RefSeq" id="WP_188130356.1">
    <property type="nucleotide sequence ID" value="NZ_BSPE01000008.1"/>
</dbReference>
<feature type="region of interest" description="Disordered" evidence="1">
    <location>
        <begin position="137"/>
        <end position="205"/>
    </location>
</feature>